<keyword evidence="2" id="KW-0540">Nuclease</keyword>
<evidence type="ECO:0000313" key="2">
    <source>
        <dbReference type="EMBL" id="MDJ1178801.1"/>
    </source>
</evidence>
<dbReference type="PANTHER" id="PTHR35400:SF1">
    <property type="entry name" value="SLR1083 PROTEIN"/>
    <property type="match status" value="1"/>
</dbReference>
<dbReference type="PANTHER" id="PTHR35400">
    <property type="entry name" value="SLR1083 PROTEIN"/>
    <property type="match status" value="1"/>
</dbReference>
<dbReference type="CDD" id="cd06260">
    <property type="entry name" value="DUF820-like"/>
    <property type="match status" value="1"/>
</dbReference>
<dbReference type="InterPro" id="IPR012296">
    <property type="entry name" value="Nuclease_put_TT1808"/>
</dbReference>
<organism evidence="2 3">
    <name type="scientific">Roseofilum halophilum BLCC-M91</name>
    <dbReference type="NCBI Taxonomy" id="3022259"/>
    <lineage>
        <taxon>Bacteria</taxon>
        <taxon>Bacillati</taxon>
        <taxon>Cyanobacteriota</taxon>
        <taxon>Cyanophyceae</taxon>
        <taxon>Desertifilales</taxon>
        <taxon>Desertifilaceae</taxon>
        <taxon>Roseofilum</taxon>
        <taxon>Roseofilum halophilum</taxon>
    </lineage>
</organism>
<dbReference type="InterPro" id="IPR008538">
    <property type="entry name" value="Uma2"/>
</dbReference>
<dbReference type="EMBL" id="JAQPOK010000067">
    <property type="protein sequence ID" value="MDJ1178801.1"/>
    <property type="molecule type" value="Genomic_DNA"/>
</dbReference>
<evidence type="ECO:0000313" key="3">
    <source>
        <dbReference type="Proteomes" id="UP001231370"/>
    </source>
</evidence>
<dbReference type="InterPro" id="IPR011335">
    <property type="entry name" value="Restrct_endonuc-II-like"/>
</dbReference>
<accession>A0ABT7BHZ5</accession>
<evidence type="ECO:0000259" key="1">
    <source>
        <dbReference type="Pfam" id="PF05685"/>
    </source>
</evidence>
<sequence>MSSLKTPLEPALPTNTWIAASWEDYLQMIAEPTLAKAKGYYHQNHMRIEMSPVGHDHAADNALIDFAVQLFCTVRGIAFKGLVNCSYRQAGVLECQPDSSYYLREQAQVIPWGTTVVDLNRYPAPDLVIEIAAASLLDDQGNKRSLYEALGVKEYWVVDVRGMTVLAYALTPQGSQRLDASQVLGGLQIEVLATALERSRQQDQGQVGAWLLQEFSGA</sequence>
<comment type="caution">
    <text evidence="2">The sequence shown here is derived from an EMBL/GenBank/DDBJ whole genome shotgun (WGS) entry which is preliminary data.</text>
</comment>
<dbReference type="SUPFAM" id="SSF52980">
    <property type="entry name" value="Restriction endonuclease-like"/>
    <property type="match status" value="1"/>
</dbReference>
<protein>
    <submittedName>
        <fullName evidence="2">Uma2 family endonuclease</fullName>
    </submittedName>
</protein>
<feature type="domain" description="Putative restriction endonuclease" evidence="1">
    <location>
        <begin position="22"/>
        <end position="180"/>
    </location>
</feature>
<dbReference type="Gene3D" id="3.90.1570.10">
    <property type="entry name" value="tt1808, chain A"/>
    <property type="match status" value="1"/>
</dbReference>
<keyword evidence="2" id="KW-0378">Hydrolase</keyword>
<dbReference type="RefSeq" id="WP_283762113.1">
    <property type="nucleotide sequence ID" value="NZ_JAQPOK010000067.1"/>
</dbReference>
<name>A0ABT7BHZ5_9CYAN</name>
<dbReference type="Pfam" id="PF05685">
    <property type="entry name" value="Uma2"/>
    <property type="match status" value="1"/>
</dbReference>
<gene>
    <name evidence="2" type="ORF">PJF56_08000</name>
</gene>
<proteinExistence type="predicted"/>
<reference evidence="2 3" key="1">
    <citation type="submission" date="2023-01" db="EMBL/GenBank/DDBJ databases">
        <title>Novel diversity within Roseofilum (Cyanobacteria; Desertifilaceae) from marine benthic mats with descriptions of four novel species.</title>
        <authorList>
            <person name="Wang Y."/>
            <person name="Berthold D.E."/>
            <person name="Hu J."/>
            <person name="Lefler F.W."/>
            <person name="Laughinghouse H.D. IV."/>
        </authorList>
    </citation>
    <scope>NUCLEOTIDE SEQUENCE [LARGE SCALE GENOMIC DNA]</scope>
    <source>
        <strain evidence="2 3">BLCC-M91</strain>
    </source>
</reference>
<keyword evidence="3" id="KW-1185">Reference proteome</keyword>
<dbReference type="GO" id="GO:0004519">
    <property type="term" value="F:endonuclease activity"/>
    <property type="evidence" value="ECO:0007669"/>
    <property type="project" value="UniProtKB-KW"/>
</dbReference>
<dbReference type="Proteomes" id="UP001231370">
    <property type="component" value="Unassembled WGS sequence"/>
</dbReference>
<keyword evidence="2" id="KW-0255">Endonuclease</keyword>